<dbReference type="EMBL" id="JBFBVU010000004">
    <property type="protein sequence ID" value="MEV8466237.1"/>
    <property type="molecule type" value="Genomic_DNA"/>
</dbReference>
<sequence>MSILTPIPPSVPWYSRVLLKLPVIGWLARDILFGHRENTWYALAIVATVWILAISTWGLVAFAVPFVASVPLCFVMLLLISRG</sequence>
<name>A0ABV3L3W8_9RHOB</name>
<gene>
    <name evidence="2" type="ORF">AB0T83_05480</name>
</gene>
<reference evidence="2 3" key="1">
    <citation type="submission" date="2024-07" db="EMBL/GenBank/DDBJ databases">
        <authorList>
            <person name="Kang M."/>
        </authorList>
    </citation>
    <scope>NUCLEOTIDE SEQUENCE [LARGE SCALE GENOMIC DNA]</scope>
    <source>
        <strain evidence="2 3">DFM31</strain>
    </source>
</reference>
<dbReference type="Proteomes" id="UP001553161">
    <property type="component" value="Unassembled WGS sequence"/>
</dbReference>
<keyword evidence="1" id="KW-0472">Membrane</keyword>
<organism evidence="2 3">
    <name type="scientific">Meridianimarinicoccus marinus</name>
    <dbReference type="NCBI Taxonomy" id="3231483"/>
    <lineage>
        <taxon>Bacteria</taxon>
        <taxon>Pseudomonadati</taxon>
        <taxon>Pseudomonadota</taxon>
        <taxon>Alphaproteobacteria</taxon>
        <taxon>Rhodobacterales</taxon>
        <taxon>Paracoccaceae</taxon>
        <taxon>Meridianimarinicoccus</taxon>
    </lineage>
</organism>
<evidence type="ECO:0000256" key="1">
    <source>
        <dbReference type="SAM" id="Phobius"/>
    </source>
</evidence>
<feature type="transmembrane region" description="Helical" evidence="1">
    <location>
        <begin position="40"/>
        <end position="57"/>
    </location>
</feature>
<dbReference type="RefSeq" id="WP_366192039.1">
    <property type="nucleotide sequence ID" value="NZ_JBFBVU010000004.1"/>
</dbReference>
<keyword evidence="1" id="KW-0812">Transmembrane</keyword>
<protein>
    <submittedName>
        <fullName evidence="2">Uncharacterized protein</fullName>
    </submittedName>
</protein>
<evidence type="ECO:0000313" key="2">
    <source>
        <dbReference type="EMBL" id="MEV8466237.1"/>
    </source>
</evidence>
<comment type="caution">
    <text evidence="2">The sequence shown here is derived from an EMBL/GenBank/DDBJ whole genome shotgun (WGS) entry which is preliminary data.</text>
</comment>
<proteinExistence type="predicted"/>
<feature type="transmembrane region" description="Helical" evidence="1">
    <location>
        <begin position="63"/>
        <end position="80"/>
    </location>
</feature>
<evidence type="ECO:0000313" key="3">
    <source>
        <dbReference type="Proteomes" id="UP001553161"/>
    </source>
</evidence>
<keyword evidence="3" id="KW-1185">Reference proteome</keyword>
<keyword evidence="1" id="KW-1133">Transmembrane helix</keyword>
<accession>A0ABV3L3W8</accession>